<name>A0AB34WX04_9ACTO</name>
<dbReference type="Proteomes" id="UP000070572">
    <property type="component" value="Unassembled WGS sequence"/>
</dbReference>
<protein>
    <submittedName>
        <fullName evidence="1">Uncharacterized protein</fullName>
    </submittedName>
</protein>
<dbReference type="EMBL" id="LSDN01000027">
    <property type="protein sequence ID" value="KXB79429.1"/>
    <property type="molecule type" value="Genomic_DNA"/>
</dbReference>
<gene>
    <name evidence="1" type="ORF">HMPREF1862_01802</name>
</gene>
<reference evidence="1 2" key="1">
    <citation type="submission" date="2016-01" db="EMBL/GenBank/DDBJ databases">
        <authorList>
            <person name="Mitreva M."/>
            <person name="Pepin K.H."/>
            <person name="Mihindukulasuriya K.A."/>
            <person name="Fulton R."/>
            <person name="Fronick C."/>
            <person name="O'Laughlin M."/>
            <person name="Miner T."/>
            <person name="Herter B."/>
            <person name="Rosa B.A."/>
            <person name="Cordes M."/>
            <person name="Tomlinson C."/>
            <person name="Wollam A."/>
            <person name="Palsikar V.B."/>
            <person name="Mardis E.R."/>
            <person name="Wilson R.K."/>
        </authorList>
    </citation>
    <scope>NUCLEOTIDE SEQUENCE [LARGE SCALE GENOMIC DNA]</scope>
    <source>
        <strain evidence="1 2">DNF00696</strain>
    </source>
</reference>
<evidence type="ECO:0000313" key="1">
    <source>
        <dbReference type="EMBL" id="KXB79429.1"/>
    </source>
</evidence>
<dbReference type="AlphaFoldDB" id="A0AB34WX04"/>
<organism evidence="1 2">
    <name type="scientific">Varibaculum cambriense</name>
    <dbReference type="NCBI Taxonomy" id="184870"/>
    <lineage>
        <taxon>Bacteria</taxon>
        <taxon>Bacillati</taxon>
        <taxon>Actinomycetota</taxon>
        <taxon>Actinomycetes</taxon>
        <taxon>Actinomycetales</taxon>
        <taxon>Actinomycetaceae</taxon>
        <taxon>Varibaculum</taxon>
    </lineage>
</organism>
<accession>A0AB34WX04</accession>
<sequence>MKPCQPVGLRGVNVGKVRARSAVTLRIFAYWWPRFARLD</sequence>
<proteinExistence type="predicted"/>
<comment type="caution">
    <text evidence="1">The sequence shown here is derived from an EMBL/GenBank/DDBJ whole genome shotgun (WGS) entry which is preliminary data.</text>
</comment>
<evidence type="ECO:0000313" key="2">
    <source>
        <dbReference type="Proteomes" id="UP000070572"/>
    </source>
</evidence>